<feature type="transmembrane region" description="Helical" evidence="1">
    <location>
        <begin position="102"/>
        <end position="119"/>
    </location>
</feature>
<feature type="transmembrane region" description="Helical" evidence="1">
    <location>
        <begin position="231"/>
        <end position="250"/>
    </location>
</feature>
<feature type="transmembrane region" description="Helical" evidence="1">
    <location>
        <begin position="256"/>
        <end position="275"/>
    </location>
</feature>
<organism evidence="2">
    <name type="scientific">Treponema denticola H-22</name>
    <dbReference type="NCBI Taxonomy" id="999432"/>
    <lineage>
        <taxon>Bacteria</taxon>
        <taxon>Pseudomonadati</taxon>
        <taxon>Spirochaetota</taxon>
        <taxon>Spirochaetia</taxon>
        <taxon>Spirochaetales</taxon>
        <taxon>Treponemataceae</taxon>
        <taxon>Treponema</taxon>
    </lineage>
</organism>
<protein>
    <submittedName>
        <fullName evidence="2">Uncharacterized protein</fullName>
    </submittedName>
</protein>
<dbReference type="Proteomes" id="UP000011705">
    <property type="component" value="Chromosome"/>
</dbReference>
<comment type="caution">
    <text evidence="2">The sequence shown here is derived from an EMBL/GenBank/DDBJ whole genome shotgun (WGS) entry which is preliminary data.</text>
</comment>
<reference evidence="2" key="1">
    <citation type="submission" date="2012-01" db="EMBL/GenBank/DDBJ databases">
        <title>The Genome Sequence of Treponema denticola H-22.</title>
        <authorList>
            <consortium name="The Broad Institute Genome Sequencing Platform"/>
            <person name="Earl A."/>
            <person name="Ward D."/>
            <person name="Feldgarden M."/>
            <person name="Gevers D."/>
            <person name="Blanton J.M."/>
            <person name="Fenno C.J."/>
            <person name="Baranova O.V."/>
            <person name="Mathney J."/>
            <person name="Dewhirst F.E."/>
            <person name="Izard J."/>
            <person name="Young S.K."/>
            <person name="Zeng Q."/>
            <person name="Gargeya S."/>
            <person name="Fitzgerald M."/>
            <person name="Haas B."/>
            <person name="Abouelleil A."/>
            <person name="Alvarado L."/>
            <person name="Arachchi H.M."/>
            <person name="Berlin A."/>
            <person name="Chapman S.B."/>
            <person name="Gearin G."/>
            <person name="Goldberg J."/>
            <person name="Griggs A."/>
            <person name="Gujja S."/>
            <person name="Hansen M."/>
            <person name="Heiman D."/>
            <person name="Howarth C."/>
            <person name="Larimer J."/>
            <person name="Lui A."/>
            <person name="MacDonald P.J.P."/>
            <person name="McCowen C."/>
            <person name="Montmayeur A."/>
            <person name="Murphy C."/>
            <person name="Neiman D."/>
            <person name="Pearson M."/>
            <person name="Priest M."/>
            <person name="Roberts A."/>
            <person name="Saif S."/>
            <person name="Shea T."/>
            <person name="Sisk P."/>
            <person name="Stolte C."/>
            <person name="Sykes S."/>
            <person name="Wortman J."/>
            <person name="Nusbaum C."/>
            <person name="Birren B."/>
        </authorList>
    </citation>
    <scope>NUCLEOTIDE SEQUENCE [LARGE SCALE GENOMIC DNA]</scope>
    <source>
        <strain evidence="2">H-22</strain>
    </source>
</reference>
<proteinExistence type="predicted"/>
<gene>
    <name evidence="2" type="ORF">HMPREF9726_00238</name>
</gene>
<keyword evidence="1" id="KW-0472">Membrane</keyword>
<name>A0A0E2E7K5_TREDN</name>
<feature type="transmembrane region" description="Helical" evidence="1">
    <location>
        <begin position="12"/>
        <end position="33"/>
    </location>
</feature>
<dbReference type="RefSeq" id="WP_002682825.1">
    <property type="nucleotide sequence ID" value="NZ_CM001795.1"/>
</dbReference>
<keyword evidence="1" id="KW-0812">Transmembrane</keyword>
<dbReference type="HOGENOM" id="CLU_1011721_0_0_12"/>
<dbReference type="AlphaFoldDB" id="A0A0E2E7K5"/>
<feature type="transmembrane region" description="Helical" evidence="1">
    <location>
        <begin position="205"/>
        <end position="224"/>
    </location>
</feature>
<feature type="transmembrane region" description="Helical" evidence="1">
    <location>
        <begin position="68"/>
        <end position="90"/>
    </location>
</feature>
<evidence type="ECO:0000313" key="2">
    <source>
        <dbReference type="EMBL" id="EMB36046.1"/>
    </source>
</evidence>
<feature type="transmembrane region" description="Helical" evidence="1">
    <location>
        <begin position="168"/>
        <end position="185"/>
    </location>
</feature>
<dbReference type="EMBL" id="AGDV01000001">
    <property type="protein sequence ID" value="EMB36046.1"/>
    <property type="molecule type" value="Genomic_DNA"/>
</dbReference>
<keyword evidence="1" id="KW-1133">Transmembrane helix</keyword>
<dbReference type="PATRIC" id="fig|999432.5.peg.245"/>
<accession>A0A0E2E7K5</accession>
<sequence length="282" mass="31838">MTIAGRNRARLVAICIAALILILSLISFVGIVLNGNLDNSLVTGTKSAESSGITEFILSLLRNNYNGYAVLISILAFPFLSLGFLIFVYFTFKKTHAIEISFFAMFTLCISFESIRLVFPLYNFSNIVLDSIANLSRLVYFFRLAGIMSIFMAGIFANKIITRKISSVFFFIFFISFLICLSMPINNFYISRYFLSDIKAGHSYIYLFLIAALLACVNYFFVYITKNIKEYLFAALSLTGALIGYAVLLYTSSYTLLGIGLVLFILGNLSFIKYIHSYHIWQ</sequence>
<evidence type="ECO:0000256" key="1">
    <source>
        <dbReference type="SAM" id="Phobius"/>
    </source>
</evidence>
<feature type="transmembrane region" description="Helical" evidence="1">
    <location>
        <begin position="139"/>
        <end position="156"/>
    </location>
</feature>